<dbReference type="PROSITE" id="PS51257">
    <property type="entry name" value="PROKAR_LIPOPROTEIN"/>
    <property type="match status" value="1"/>
</dbReference>
<dbReference type="OrthoDB" id="5863337at2759"/>
<name>A0A3P7ZMG3_HAEPC</name>
<evidence type="ECO:0000256" key="1">
    <source>
        <dbReference type="ARBA" id="ARBA00009431"/>
    </source>
</evidence>
<dbReference type="Proteomes" id="UP000268014">
    <property type="component" value="Unassembled WGS sequence"/>
</dbReference>
<dbReference type="GO" id="GO:0006508">
    <property type="term" value="P:proteolysis"/>
    <property type="evidence" value="ECO:0007669"/>
    <property type="project" value="InterPro"/>
</dbReference>
<dbReference type="SUPFAM" id="SSF53474">
    <property type="entry name" value="alpha/beta-Hydrolases"/>
    <property type="match status" value="1"/>
</dbReference>
<dbReference type="EMBL" id="UZAF01018342">
    <property type="protein sequence ID" value="VDO50655.1"/>
    <property type="molecule type" value="Genomic_DNA"/>
</dbReference>
<sequence length="188" mass="20821">MPSRRHQYIFQPVTASCDHYNDSTVYLQREDVRRALNIPSIIPAYESCNRSSFKVALFYGDVDSICNAIHGAQFASELGLNLKSPQSIYTDQQQEPPTIGFITQYEGLDFLTVRGAGHFVASSDEKPKEALQLFVNFLRGTNYSTPIDYLTLTGLSSLEAIAEIAGCTHGLIHMAITGNTFINFGICN</sequence>
<dbReference type="InterPro" id="IPR029058">
    <property type="entry name" value="AB_hydrolase_fold"/>
</dbReference>
<evidence type="ECO:0000313" key="3">
    <source>
        <dbReference type="Proteomes" id="UP000268014"/>
    </source>
</evidence>
<comment type="similarity">
    <text evidence="1">Belongs to the peptidase S10 family.</text>
</comment>
<accession>A0A3P7ZMG3</accession>
<keyword evidence="3" id="KW-1185">Reference proteome</keyword>
<dbReference type="Gene3D" id="3.40.50.1820">
    <property type="entry name" value="alpha/beta hydrolase"/>
    <property type="match status" value="1"/>
</dbReference>
<protein>
    <submittedName>
        <fullName evidence="2">Uncharacterized protein</fullName>
    </submittedName>
</protein>
<evidence type="ECO:0000313" key="2">
    <source>
        <dbReference type="EMBL" id="VDO50655.1"/>
    </source>
</evidence>
<gene>
    <name evidence="2" type="ORF">HPLM_LOCUS13802</name>
</gene>
<dbReference type="AlphaFoldDB" id="A0A3P7ZMG3"/>
<dbReference type="Pfam" id="PF00450">
    <property type="entry name" value="Peptidase_S10"/>
    <property type="match status" value="1"/>
</dbReference>
<reference evidence="2 3" key="1">
    <citation type="submission" date="2018-11" db="EMBL/GenBank/DDBJ databases">
        <authorList>
            <consortium name="Pathogen Informatics"/>
        </authorList>
    </citation>
    <scope>NUCLEOTIDE SEQUENCE [LARGE SCALE GENOMIC DNA]</scope>
    <source>
        <strain evidence="2 3">MHpl1</strain>
    </source>
</reference>
<proteinExistence type="inferred from homology"/>
<dbReference type="STRING" id="6290.A0A3P7ZMG3"/>
<dbReference type="GO" id="GO:0004185">
    <property type="term" value="F:serine-type carboxypeptidase activity"/>
    <property type="evidence" value="ECO:0007669"/>
    <property type="project" value="InterPro"/>
</dbReference>
<dbReference type="InterPro" id="IPR001563">
    <property type="entry name" value="Peptidase_S10"/>
</dbReference>
<organism evidence="2 3">
    <name type="scientific">Haemonchus placei</name>
    <name type="common">Barber's pole worm</name>
    <dbReference type="NCBI Taxonomy" id="6290"/>
    <lineage>
        <taxon>Eukaryota</taxon>
        <taxon>Metazoa</taxon>
        <taxon>Ecdysozoa</taxon>
        <taxon>Nematoda</taxon>
        <taxon>Chromadorea</taxon>
        <taxon>Rhabditida</taxon>
        <taxon>Rhabditina</taxon>
        <taxon>Rhabditomorpha</taxon>
        <taxon>Strongyloidea</taxon>
        <taxon>Trichostrongylidae</taxon>
        <taxon>Haemonchus</taxon>
    </lineage>
</organism>